<reference evidence="5 6" key="1">
    <citation type="submission" date="2016-10" db="EMBL/GenBank/DDBJ databases">
        <authorList>
            <person name="de Groot N.N."/>
        </authorList>
    </citation>
    <scope>NUCLEOTIDE SEQUENCE [LARGE SCALE GENOMIC DNA]</scope>
    <source>
        <strain evidence="5 6">DSM 14045</strain>
    </source>
</reference>
<feature type="compositionally biased region" description="Basic residues" evidence="3">
    <location>
        <begin position="236"/>
        <end position="246"/>
    </location>
</feature>
<dbReference type="InterPro" id="IPR036105">
    <property type="entry name" value="DiNase_FeMo-co_biosyn_sf"/>
</dbReference>
<feature type="region of interest" description="Disordered" evidence="3">
    <location>
        <begin position="226"/>
        <end position="246"/>
    </location>
</feature>
<comment type="similarity">
    <text evidence="1 2">Belongs to the UPF0251 family.</text>
</comment>
<dbReference type="SUPFAM" id="SSF53146">
    <property type="entry name" value="Nitrogenase accessory factor-like"/>
    <property type="match status" value="1"/>
</dbReference>
<evidence type="ECO:0000256" key="2">
    <source>
        <dbReference type="HAMAP-Rule" id="MF_00674"/>
    </source>
</evidence>
<dbReference type="InterPro" id="IPR003731">
    <property type="entry name" value="Di-Nase_FeMo-co_biosynth"/>
</dbReference>
<dbReference type="STRING" id="1122142.SAMN02910414_02321"/>
<sequence length="246" mass="26480">MPRLPKCRKIRVFPDYYSFIPENADEKEFETVTLTLDEYEAVKLLDAEGMNQEECAKSMGVARTTITAMYESARKKIAIALVEGKRIRISGGNVEIDRRNQAFFDNNLNSKGVNTMRVAVTYDNGNVFGHFGRTQQFKVYDIEDGKVVKSEVVGTNGEGCGALAGVLNLADVDVLICGGIGGGAVMALQEAGIRLYAGASGNTDKVVEAFLAGTLSASGEANCEHHDEEHGAGHTCHGHGHGSCHH</sequence>
<keyword evidence="6" id="KW-1185">Reference proteome</keyword>
<organism evidence="5 6">
    <name type="scientific">Lachnobacterium bovis DSM 14045</name>
    <dbReference type="NCBI Taxonomy" id="1122142"/>
    <lineage>
        <taxon>Bacteria</taxon>
        <taxon>Bacillati</taxon>
        <taxon>Bacillota</taxon>
        <taxon>Clostridia</taxon>
        <taxon>Lachnospirales</taxon>
        <taxon>Lachnospiraceae</taxon>
        <taxon>Lachnobacterium</taxon>
    </lineage>
</organism>
<evidence type="ECO:0000313" key="6">
    <source>
        <dbReference type="Proteomes" id="UP000183918"/>
    </source>
</evidence>
<evidence type="ECO:0000259" key="4">
    <source>
        <dbReference type="Pfam" id="PF02579"/>
    </source>
</evidence>
<dbReference type="HAMAP" id="MF_00674">
    <property type="entry name" value="UPF0251"/>
    <property type="match status" value="1"/>
</dbReference>
<dbReference type="EMBL" id="FNPG01000034">
    <property type="protein sequence ID" value="SDY76204.1"/>
    <property type="molecule type" value="Genomic_DNA"/>
</dbReference>
<dbReference type="InterPro" id="IPR033913">
    <property type="entry name" value="MTH1175_dom"/>
</dbReference>
<protein>
    <recommendedName>
        <fullName evidence="2">UPF0251 protein SAMN02910414_02321</fullName>
    </recommendedName>
</protein>
<dbReference type="GO" id="GO:0003677">
    <property type="term" value="F:DNA binding"/>
    <property type="evidence" value="ECO:0007669"/>
    <property type="project" value="UniProtKB-KW"/>
</dbReference>
<dbReference type="Pfam" id="PF02579">
    <property type="entry name" value="Nitro_FeMo-Co"/>
    <property type="match status" value="1"/>
</dbReference>
<accession>A0A1H3MIN0</accession>
<dbReference type="RefSeq" id="WP_074719079.1">
    <property type="nucleotide sequence ID" value="NZ_FNPG01000034.1"/>
</dbReference>
<dbReference type="Gene3D" id="3.30.420.130">
    <property type="entry name" value="Dinitrogenase iron-molybdenum cofactor biosynthesis domain"/>
    <property type="match status" value="1"/>
</dbReference>
<name>A0A1H3MIN0_9FIRM</name>
<feature type="domain" description="Dinitrogenase iron-molybdenum cofactor biosynthesis" evidence="4">
    <location>
        <begin position="124"/>
        <end position="211"/>
    </location>
</feature>
<gene>
    <name evidence="5" type="ORF">SAMN02910414_02321</name>
</gene>
<dbReference type="PANTHER" id="PTHR37478:SF2">
    <property type="entry name" value="UPF0251 PROTEIN TK0562"/>
    <property type="match status" value="1"/>
</dbReference>
<proteinExistence type="inferred from homology"/>
<dbReference type="Pfam" id="PF02001">
    <property type="entry name" value="DUF134"/>
    <property type="match status" value="1"/>
</dbReference>
<evidence type="ECO:0000313" key="5">
    <source>
        <dbReference type="EMBL" id="SDY76204.1"/>
    </source>
</evidence>
<dbReference type="Proteomes" id="UP000183918">
    <property type="component" value="Unassembled WGS sequence"/>
</dbReference>
<dbReference type="OrthoDB" id="280278at2"/>
<keyword evidence="5" id="KW-0238">DNA-binding</keyword>
<dbReference type="InterPro" id="IPR002852">
    <property type="entry name" value="UPF0251"/>
</dbReference>
<evidence type="ECO:0000256" key="1">
    <source>
        <dbReference type="ARBA" id="ARBA00009350"/>
    </source>
</evidence>
<dbReference type="AlphaFoldDB" id="A0A1H3MIN0"/>
<dbReference type="CDD" id="cd00851">
    <property type="entry name" value="MTH1175"/>
    <property type="match status" value="1"/>
</dbReference>
<dbReference type="PANTHER" id="PTHR37478">
    <property type="match status" value="1"/>
</dbReference>
<evidence type="ECO:0000256" key="3">
    <source>
        <dbReference type="SAM" id="MobiDB-lite"/>
    </source>
</evidence>